<gene>
    <name evidence="1" type="ORF">SLEP1_g26599</name>
</gene>
<evidence type="ECO:0000313" key="1">
    <source>
        <dbReference type="EMBL" id="GKV15855.1"/>
    </source>
</evidence>
<name>A0AAV5JYS3_9ROSI</name>
<organism evidence="1 2">
    <name type="scientific">Rubroshorea leprosula</name>
    <dbReference type="NCBI Taxonomy" id="152421"/>
    <lineage>
        <taxon>Eukaryota</taxon>
        <taxon>Viridiplantae</taxon>
        <taxon>Streptophyta</taxon>
        <taxon>Embryophyta</taxon>
        <taxon>Tracheophyta</taxon>
        <taxon>Spermatophyta</taxon>
        <taxon>Magnoliopsida</taxon>
        <taxon>eudicotyledons</taxon>
        <taxon>Gunneridae</taxon>
        <taxon>Pentapetalae</taxon>
        <taxon>rosids</taxon>
        <taxon>malvids</taxon>
        <taxon>Malvales</taxon>
        <taxon>Dipterocarpaceae</taxon>
        <taxon>Rubroshorea</taxon>
    </lineage>
</organism>
<evidence type="ECO:0000313" key="2">
    <source>
        <dbReference type="Proteomes" id="UP001054252"/>
    </source>
</evidence>
<protein>
    <submittedName>
        <fullName evidence="1">Uncharacterized protein</fullName>
    </submittedName>
</protein>
<reference evidence="1 2" key="1">
    <citation type="journal article" date="2021" name="Commun. Biol.">
        <title>The genome of Shorea leprosula (Dipterocarpaceae) highlights the ecological relevance of drought in aseasonal tropical rainforests.</title>
        <authorList>
            <person name="Ng K.K.S."/>
            <person name="Kobayashi M.J."/>
            <person name="Fawcett J.A."/>
            <person name="Hatakeyama M."/>
            <person name="Paape T."/>
            <person name="Ng C.H."/>
            <person name="Ang C.C."/>
            <person name="Tnah L.H."/>
            <person name="Lee C.T."/>
            <person name="Nishiyama T."/>
            <person name="Sese J."/>
            <person name="O'Brien M.J."/>
            <person name="Copetti D."/>
            <person name="Mohd Noor M.I."/>
            <person name="Ong R.C."/>
            <person name="Putra M."/>
            <person name="Sireger I.Z."/>
            <person name="Indrioko S."/>
            <person name="Kosugi Y."/>
            <person name="Izuno A."/>
            <person name="Isagi Y."/>
            <person name="Lee S.L."/>
            <person name="Shimizu K.K."/>
        </authorList>
    </citation>
    <scope>NUCLEOTIDE SEQUENCE [LARGE SCALE GENOMIC DNA]</scope>
    <source>
        <strain evidence="1">214</strain>
    </source>
</reference>
<dbReference type="EMBL" id="BPVZ01000044">
    <property type="protein sequence ID" value="GKV15855.1"/>
    <property type="molecule type" value="Genomic_DNA"/>
</dbReference>
<accession>A0AAV5JYS3</accession>
<keyword evidence="2" id="KW-1185">Reference proteome</keyword>
<sequence length="77" mass="8850">MQRRRTKGSSNCLWKCGFVKVNQGKVLRKHKGCDSRMVVDTETAWTNEIEWGCKTRGEYGETLGIFLTPCPFVFVSF</sequence>
<proteinExistence type="predicted"/>
<dbReference type="AlphaFoldDB" id="A0AAV5JYS3"/>
<dbReference type="Proteomes" id="UP001054252">
    <property type="component" value="Unassembled WGS sequence"/>
</dbReference>
<comment type="caution">
    <text evidence="1">The sequence shown here is derived from an EMBL/GenBank/DDBJ whole genome shotgun (WGS) entry which is preliminary data.</text>
</comment>